<evidence type="ECO:0000313" key="2">
    <source>
        <dbReference type="Proteomes" id="UP001596296"/>
    </source>
</evidence>
<dbReference type="Pfam" id="PF13412">
    <property type="entry name" value="HTH_24"/>
    <property type="match status" value="1"/>
</dbReference>
<reference evidence="1 2" key="1">
    <citation type="journal article" date="2019" name="Int. J. Syst. Evol. Microbiol.">
        <title>The Global Catalogue of Microorganisms (GCM) 10K type strain sequencing project: providing services to taxonomists for standard genome sequencing and annotation.</title>
        <authorList>
            <consortium name="The Broad Institute Genomics Platform"/>
            <consortium name="The Broad Institute Genome Sequencing Center for Infectious Disease"/>
            <person name="Wu L."/>
            <person name="Ma J."/>
        </authorList>
    </citation>
    <scope>NUCLEOTIDE SEQUENCE [LARGE SCALE GENOMIC DNA]</scope>
    <source>
        <strain evidence="1 2">SKJ47</strain>
    </source>
</reference>
<dbReference type="InterPro" id="IPR036388">
    <property type="entry name" value="WH-like_DNA-bd_sf"/>
</dbReference>
<organism evidence="1 2">
    <name type="scientific">Halopenitus salinus</name>
    <dbReference type="NCBI Taxonomy" id="1198295"/>
    <lineage>
        <taxon>Archaea</taxon>
        <taxon>Methanobacteriati</taxon>
        <taxon>Methanobacteriota</taxon>
        <taxon>Stenosarchaea group</taxon>
        <taxon>Halobacteria</taxon>
        <taxon>Halobacteriales</taxon>
        <taxon>Haloferacaceae</taxon>
        <taxon>Halopenitus</taxon>
    </lineage>
</organism>
<name>A0ABD5UPD3_9EURY</name>
<dbReference type="RefSeq" id="WP_379739123.1">
    <property type="nucleotide sequence ID" value="NZ_JBHSVN010000001.1"/>
</dbReference>
<sequence>MAGTEQGSTDGTETLEDLPPSAKLVFKVLEYNGALTQKGIVEESMLSARTVRYALERLERIGVVDEDVYFADARQNLYELTEPARDPSTDDKEACCAD</sequence>
<protein>
    <submittedName>
        <fullName evidence="1">ArsR family transcriptional regulator</fullName>
    </submittedName>
</protein>
<comment type="caution">
    <text evidence="1">The sequence shown here is derived from an EMBL/GenBank/DDBJ whole genome shotgun (WGS) entry which is preliminary data.</text>
</comment>
<keyword evidence="2" id="KW-1185">Reference proteome</keyword>
<dbReference type="SUPFAM" id="SSF46785">
    <property type="entry name" value="Winged helix' DNA-binding domain"/>
    <property type="match status" value="1"/>
</dbReference>
<dbReference type="Gene3D" id="1.10.10.10">
    <property type="entry name" value="Winged helix-like DNA-binding domain superfamily/Winged helix DNA-binding domain"/>
    <property type="match status" value="1"/>
</dbReference>
<dbReference type="AlphaFoldDB" id="A0ABD5UPD3"/>
<dbReference type="Proteomes" id="UP001596296">
    <property type="component" value="Unassembled WGS sequence"/>
</dbReference>
<dbReference type="EMBL" id="JBHSXL010000001">
    <property type="protein sequence ID" value="MFC6891211.1"/>
    <property type="molecule type" value="Genomic_DNA"/>
</dbReference>
<evidence type="ECO:0000313" key="1">
    <source>
        <dbReference type="EMBL" id="MFC6891211.1"/>
    </source>
</evidence>
<dbReference type="InterPro" id="IPR036390">
    <property type="entry name" value="WH_DNA-bd_sf"/>
</dbReference>
<proteinExistence type="predicted"/>
<gene>
    <name evidence="1" type="ORF">ACFQE9_00985</name>
</gene>
<accession>A0ABD5UPD3</accession>